<feature type="compositionally biased region" description="Polar residues" evidence="1">
    <location>
        <begin position="2630"/>
        <end position="2643"/>
    </location>
</feature>
<feature type="region of interest" description="Disordered" evidence="1">
    <location>
        <begin position="2629"/>
        <end position="2672"/>
    </location>
</feature>
<feature type="compositionally biased region" description="Polar residues" evidence="1">
    <location>
        <begin position="2748"/>
        <end position="2763"/>
    </location>
</feature>
<dbReference type="KEGG" id="tot:TOT_030000618"/>
<feature type="compositionally biased region" description="Polar residues" evidence="1">
    <location>
        <begin position="552"/>
        <end position="580"/>
    </location>
</feature>
<keyword evidence="3" id="KW-1185">Reference proteome</keyword>
<feature type="compositionally biased region" description="Polar residues" evidence="1">
    <location>
        <begin position="803"/>
        <end position="871"/>
    </location>
</feature>
<feature type="compositionally biased region" description="Polar residues" evidence="1">
    <location>
        <begin position="2460"/>
        <end position="2471"/>
    </location>
</feature>
<feature type="compositionally biased region" description="Low complexity" evidence="1">
    <location>
        <begin position="2033"/>
        <end position="2050"/>
    </location>
</feature>
<feature type="compositionally biased region" description="Polar residues" evidence="1">
    <location>
        <begin position="1211"/>
        <end position="1222"/>
    </location>
</feature>
<dbReference type="Pfam" id="PF04385">
    <property type="entry name" value="FAINT"/>
    <property type="match status" value="2"/>
</dbReference>
<organism evidence="2 3">
    <name type="scientific">Theileria orientalis strain Shintoku</name>
    <dbReference type="NCBI Taxonomy" id="869250"/>
    <lineage>
        <taxon>Eukaryota</taxon>
        <taxon>Sar</taxon>
        <taxon>Alveolata</taxon>
        <taxon>Apicomplexa</taxon>
        <taxon>Aconoidasida</taxon>
        <taxon>Piroplasmida</taxon>
        <taxon>Theileriidae</taxon>
        <taxon>Theileria</taxon>
    </lineage>
</organism>
<dbReference type="InterPro" id="IPR007480">
    <property type="entry name" value="DUF529"/>
</dbReference>
<feature type="compositionally biased region" description="Gly residues" evidence="1">
    <location>
        <begin position="581"/>
        <end position="603"/>
    </location>
</feature>
<dbReference type="eggNOG" id="ENOG502S14T">
    <property type="taxonomic scope" value="Eukaryota"/>
</dbReference>
<dbReference type="GeneID" id="20715782"/>
<feature type="region of interest" description="Disordered" evidence="1">
    <location>
        <begin position="552"/>
        <end position="604"/>
    </location>
</feature>
<protein>
    <submittedName>
        <fullName evidence="2">Uncharacterized protein</fullName>
    </submittedName>
</protein>
<feature type="compositionally biased region" description="Acidic residues" evidence="1">
    <location>
        <begin position="278"/>
        <end position="293"/>
    </location>
</feature>
<feature type="compositionally biased region" description="Low complexity" evidence="1">
    <location>
        <begin position="2303"/>
        <end position="2320"/>
    </location>
</feature>
<gene>
    <name evidence="2" type="ORF">TOT_030000618</name>
</gene>
<sequence length="2898" mass="320430">MAEGLQSAFLEDVAPKLELHDICLLGCTLRNLVESSGPAGKQEWRDFGDRESRWDRGLQLVAVDINDRFTTDEIDYRHDPVNNSHTFTPAQRFVIGLVTRGDSVLWDSRDYGFEYGTKLFVGDNERGEHVFRIYFPGPVPTPTQPLVKPLRTKPEPIQAYSPPQSPESDTERDYNKYLIAVNVKYRASSTHITYERDEEHNLDVFTAHEPYRFVLAISGAHRLWRYSYGALPNRAIVHRNEDGESFLRLDFASTLPQPPGPPQQQETKLDEGFRAEESVEEETEDETETEAEEMVEKPKSIDPAKFRELDRRRKIDLDVKKRESSEEYWYSNSGTTHVYSANNNFLFEAVKIGDFRLWAARDKSDYANKVEYNNYDIFGMKDLAVSLFVGGKRKFIKYKSDPWTEIDLTKFNLVTINVKSTFSTYGYFNRCEGASRTFTAKQGFLFDRVIRWSGPSTRIQTIWQARDPSEYARAVVVDGAQPSQNANNIVIHFPNKKKKHLVRINGSWFTYYPFILLEYTGFKFFAPMLKTLFKVCTSLLTACCSFSTANGTSQSADGSSQPTESSCTTNSSDGNDQTNGGSDGTHTGGSAQGRGITHIGGGSSVTKTGIELNLESTAGTDEYDRNEDTNKKIVTFTPKDNIAFKLVKKGNDEIWKTDKADQFASKVELHNYEHDGEHDVTITLPDQKSKKFIKPHKESWKEIDPNGKTTVTMNVNSEKESCKYSITKDGTKRTYEAKAGIVFNTVLEWDGSTKYDIWSTSNQAEYSKKVVREDKKVTIDIGDGAGASTKVFTKESDGKWKENTNNSTKATIDQISTNEKTRGGTTPANQASSQPAGKASPTSTVSAGQGFSTPPANEGNGTHTSSGTGIFTSDDGTGTETGGSTYTSCKTTGIDGSSSPMVAEPAEGGSFTGETFESADATLESTDASAEYNSVDGGSTSCGWSCIWNIIKGWFSSCGISGLCECSGWCSCSECCGSSACKTGSEPPFIASGTSIPKTGVDVNIKKNTKSSSKFDYKRVGQYVIYTPKDNYVFKLVKDDKTEVWKTTDTSIYSIRVEVDDMGDSSAFTVYLPENKIRVFKKDCRDKTWHEINLSRVNYRSISIKHTDETYKYKNELEGNTRTFTAKPGFAFRFVYEFIDKDNRPEIWKTTNPAEYSKKVVVEGDNKVTIYTGDGTVKVIERGPDGKWPGEGTGGSVKADEVLRGSGIQPAETSSNSSQTPQPEKEGVDVNIKKNTKSTDKFEYKRVGQYVTYTAKDNYAFKCGKDDNTELWEATDVTHYSDKVEVDLLNDDSKAVTFYLPENKTRLFKKDGKIDTSKINPHGVNIDYIHESYSFTNVLKGRFRTFTPKSAFIFNCANEYVDCNKVEVWKAVSESDYSNKIEVDYLDNNAKAVTIHLPGDRTLVFKKDGIQTDKINPKPINIDYPHESYYYTNKLDKNVRSFEAKSGFMFNRARCYVNSKWVEIWKAENDYDYAFNIEYTKHSSGSRDLKINMKNGLSRLFINENSTDPWKELDMSKMHTVAINIGNTQDCYSHSNELKSNIRTYSAKYGFGFHKVFESINNNNIEIWSNFNEFDFSNKIEVDLMNKDAKAITVHLPQNKTRVFKKDSKNDPWNEIFTNKLNAMPIIVDYPHDSYFFTLSNENNIRTFTAKNGFIFNCARCLNNNIWADIWKTDNEEDFSRKVEVEKDKVTVYLGQYGIAKVFNKDSQGKWTVVDHDSIMTTKDINEVQSNPTPDLTNSSATAGFNSFYPSLKGFSQDSKSTNYYQTGSQAGLYPSARGMTAGIHADSGMPSREFAMTHGQSSGSHILPNSGPYSHGSIGHSLSPGSSFVSEYRDQDASHRAMSFDSGASAHAMPSGVPYATGHVMPTDVSDPGRFQDFDEHGMVTGHSIPFGRRSEIDKYLHDDGIGRPLADGRRLDGGYAQTSRGYDMASVDRRIPYSGSYSHGPSGHFMTSPGIHSHGPSGNVTPTHGGQSMSHVSHVIPTPGHVMPGSTYGPTSPGSGLPAGRHVMSTTGHGLPAHGHVMQSPAHGMQLPSHGMSSPGPGLSPGSHNLQSPVHGLPPGSHGMKPSGHSMPYGRQYVDHSAGGLHYNARMSPGSSFVSEYRDQDASHRAMSFDSGASAHAMPSRVPYATGHVMPTDVSDPGRFQDFDEHGMVTGHSIPFGRRSEIDKYLHDDGIGRPLADGRRLDGGYAQTSRGYDMASVDRRIPYSGSYSHGPSGHFMTSPGIHSHGPSGNVTPTHGGQSMSHVSHVIPTPGHVMPGSTYGPTSPGSGLPAGRHVMSTTGHGLPAHGHVMQSPAHGMQLPSHGMSSPGPGLSPGSHNLQSPVHGLPPGSHGMKPSGHSMPYGRQYVDHSAGGLHYNARMSPGSSFVSEYRDQDASHRAMSFDSGASAHAMPSGVPYATGHVMPLATTGLPPSGQGFTPGFSPEQAMPPGSRFETSHHAQGLNSTEHGMNSRGHGKTQYQNPSPTDNTSVVYHSNGFINYNNYYGDNEIATGLPFTNSSHYNFGHDPHTVTSPEVAIKSKCLLEMFKVDQLGNPTLMVEGCDFSMNYTHDDLRFEIRQGINCTLVSCGNNKIWQKGEHDIEHPKIVAFNETVNLVALRDNERTVFFKLDPNINKWAHYITVEREQRSPGSHTISSLSPSSAEKIPHRSDYSVPTTESESPSIGIPEAYGSVHDDYASYSSGRDFTDLRPANNNILSENEHGFDYGGVETDSGGESPGEAYNYIVNGNGFNETTIQSDDGELYPSLPSTPTEVSTTHENGGSSTPSPPPSPNYEQSYSNVNSQVRQIAEIKLLKDDGLGHEVYMEPCDYTQENYLIYQKYDFNQGIKCLAVVVGDKYVWRKGNQNINILKTVSYNSSLGKVVLSDEHKFVFLKMDHNGNWVSYRTIPRSTYISQGF</sequence>
<feature type="region of interest" description="Disordered" evidence="1">
    <location>
        <begin position="2297"/>
        <end position="2344"/>
    </location>
</feature>
<feature type="region of interest" description="Disordered" evidence="1">
    <location>
        <begin position="2027"/>
        <end position="2074"/>
    </location>
</feature>
<feature type="region of interest" description="Disordered" evidence="1">
    <location>
        <begin position="251"/>
        <end position="300"/>
    </location>
</feature>
<reference evidence="2 3" key="1">
    <citation type="journal article" date="2012" name="MBio">
        <title>Comparative genome analysis of three eukaryotic parasites with differing abilities to transform leukocytes reveals key mediators of Theileria-induced leukocyte transformation.</title>
        <authorList>
            <person name="Hayashida K."/>
            <person name="Hara Y."/>
            <person name="Abe T."/>
            <person name="Yamasaki C."/>
            <person name="Toyoda A."/>
            <person name="Kosuge T."/>
            <person name="Suzuki Y."/>
            <person name="Sato Y."/>
            <person name="Kawashima S."/>
            <person name="Katayama T."/>
            <person name="Wakaguri H."/>
            <person name="Inoue N."/>
            <person name="Homma K."/>
            <person name="Tada-Umezaki M."/>
            <person name="Yagi Y."/>
            <person name="Fujii Y."/>
            <person name="Habara T."/>
            <person name="Kanehisa M."/>
            <person name="Watanabe H."/>
            <person name="Ito K."/>
            <person name="Gojobori T."/>
            <person name="Sugawara H."/>
            <person name="Imanishi T."/>
            <person name="Weir W."/>
            <person name="Gardner M."/>
            <person name="Pain A."/>
            <person name="Shiels B."/>
            <person name="Hattori M."/>
            <person name="Nene V."/>
            <person name="Sugimoto C."/>
        </authorList>
    </citation>
    <scope>NUCLEOTIDE SEQUENCE [LARGE SCALE GENOMIC DNA]</scope>
    <source>
        <strain evidence="2 3">Shintoku</strain>
    </source>
</reference>
<feature type="region of interest" description="Disordered" evidence="1">
    <location>
        <begin position="2692"/>
        <end position="2722"/>
    </location>
</feature>
<feature type="region of interest" description="Disordered" evidence="1">
    <location>
        <begin position="2429"/>
        <end position="2471"/>
    </location>
</feature>
<feature type="compositionally biased region" description="Polar residues" evidence="1">
    <location>
        <begin position="2654"/>
        <end position="2663"/>
    </location>
</feature>
<feature type="compositionally biased region" description="Basic and acidic residues" evidence="1">
    <location>
        <begin position="267"/>
        <end position="277"/>
    </location>
</feature>
<name>J4C407_THEOR</name>
<evidence type="ECO:0000256" key="1">
    <source>
        <dbReference type="SAM" id="MobiDB-lite"/>
    </source>
</evidence>
<dbReference type="OrthoDB" id="10421218at2759"/>
<dbReference type="RefSeq" id="XP_009691657.1">
    <property type="nucleotide sequence ID" value="XM_009693362.1"/>
</dbReference>
<feature type="region of interest" description="Disordered" evidence="1">
    <location>
        <begin position="795"/>
        <end position="890"/>
    </location>
</feature>
<dbReference type="STRING" id="869250.J4C407"/>
<accession>J4C407</accession>
<feature type="region of interest" description="Disordered" evidence="1">
    <location>
        <begin position="1207"/>
        <end position="1230"/>
    </location>
</feature>
<dbReference type="EMBL" id="AP011948">
    <property type="protein sequence ID" value="BAM41356.1"/>
    <property type="molecule type" value="Genomic_DNA"/>
</dbReference>
<evidence type="ECO:0000313" key="2">
    <source>
        <dbReference type="EMBL" id="BAM41356.1"/>
    </source>
</evidence>
<proteinExistence type="predicted"/>
<feature type="region of interest" description="Disordered" evidence="1">
    <location>
        <begin position="2734"/>
        <end position="2781"/>
    </location>
</feature>
<feature type="compositionally biased region" description="Low complexity" evidence="1">
    <location>
        <begin position="872"/>
        <end position="888"/>
    </location>
</feature>
<feature type="region of interest" description="Disordered" evidence="1">
    <location>
        <begin position="1798"/>
        <end position="1820"/>
    </location>
</feature>
<dbReference type="Proteomes" id="UP000003786">
    <property type="component" value="Chromosome 3"/>
</dbReference>
<evidence type="ECO:0000313" key="3">
    <source>
        <dbReference type="Proteomes" id="UP000003786"/>
    </source>
</evidence>
<dbReference type="VEuPathDB" id="PiroplasmaDB:TOT_030000618"/>